<name>A0ABS7SC88_9MICO</name>
<dbReference type="InterPro" id="IPR016162">
    <property type="entry name" value="Ald_DH_N"/>
</dbReference>
<proteinExistence type="inferred from homology"/>
<evidence type="ECO:0000259" key="3">
    <source>
        <dbReference type="Pfam" id="PF00171"/>
    </source>
</evidence>
<dbReference type="PANTHER" id="PTHR42991:SF1">
    <property type="entry name" value="ALDEHYDE DEHYDROGENASE"/>
    <property type="match status" value="1"/>
</dbReference>
<evidence type="ECO:0000256" key="2">
    <source>
        <dbReference type="ARBA" id="ARBA00023002"/>
    </source>
</evidence>
<dbReference type="Proteomes" id="UP000826651">
    <property type="component" value="Unassembled WGS sequence"/>
</dbReference>
<feature type="domain" description="Aldehyde dehydrogenase" evidence="3">
    <location>
        <begin position="26"/>
        <end position="467"/>
    </location>
</feature>
<accession>A0ABS7SC88</accession>
<evidence type="ECO:0000313" key="5">
    <source>
        <dbReference type="Proteomes" id="UP000826651"/>
    </source>
</evidence>
<evidence type="ECO:0000256" key="1">
    <source>
        <dbReference type="ARBA" id="ARBA00009986"/>
    </source>
</evidence>
<dbReference type="SUPFAM" id="SSF53720">
    <property type="entry name" value="ALDH-like"/>
    <property type="match status" value="1"/>
</dbReference>
<gene>
    <name evidence="4" type="ORF">KCQ71_17550</name>
</gene>
<reference evidence="4 5" key="1">
    <citation type="submission" date="2021-04" db="EMBL/GenBank/DDBJ databases">
        <title>Ruania sp. nov., isolated from sandy soil of mangrove forest.</title>
        <authorList>
            <person name="Ge X."/>
            <person name="Huang R."/>
            <person name="Liu W."/>
        </authorList>
    </citation>
    <scope>NUCLEOTIDE SEQUENCE [LARGE SCALE GENOMIC DNA]</scope>
    <source>
        <strain evidence="4 5">N2-46</strain>
    </source>
</reference>
<dbReference type="Pfam" id="PF00171">
    <property type="entry name" value="Aldedh"/>
    <property type="match status" value="1"/>
</dbReference>
<protein>
    <submittedName>
        <fullName evidence="4">Aldehyde dehydrogenase family protein</fullName>
    </submittedName>
</protein>
<dbReference type="InterPro" id="IPR016161">
    <property type="entry name" value="Ald_DH/histidinol_DH"/>
</dbReference>
<dbReference type="Gene3D" id="3.40.605.10">
    <property type="entry name" value="Aldehyde Dehydrogenase, Chain A, domain 1"/>
    <property type="match status" value="1"/>
</dbReference>
<comment type="similarity">
    <text evidence="1">Belongs to the aldehyde dehydrogenase family.</text>
</comment>
<dbReference type="EMBL" id="JAGSHT010000016">
    <property type="protein sequence ID" value="MBZ2197970.1"/>
    <property type="molecule type" value="Genomic_DNA"/>
</dbReference>
<organism evidence="4 5">
    <name type="scientific">Occultella gossypii</name>
    <dbReference type="NCBI Taxonomy" id="2800820"/>
    <lineage>
        <taxon>Bacteria</taxon>
        <taxon>Bacillati</taxon>
        <taxon>Actinomycetota</taxon>
        <taxon>Actinomycetes</taxon>
        <taxon>Micrococcales</taxon>
        <taxon>Ruaniaceae</taxon>
        <taxon>Occultella</taxon>
    </lineage>
</organism>
<keyword evidence="5" id="KW-1185">Reference proteome</keyword>
<dbReference type="PANTHER" id="PTHR42991">
    <property type="entry name" value="ALDEHYDE DEHYDROGENASE"/>
    <property type="match status" value="1"/>
</dbReference>
<comment type="caution">
    <text evidence="4">The sequence shown here is derived from an EMBL/GenBank/DDBJ whole genome shotgun (WGS) entry which is preliminary data.</text>
</comment>
<keyword evidence="2" id="KW-0560">Oxidoreductase</keyword>
<dbReference type="InterPro" id="IPR016163">
    <property type="entry name" value="Ald_DH_C"/>
</dbReference>
<sequence length="479" mass="50576">MTYESLQSRPIDAKAGVVETRRDLLTGEALGVVAVGGAAEAARAVDRAHTAFMRGLPADVRSQILSRAASLLEESADELATLIRREVGKPATAAATEVARAVTTTRYAAEEARRLPGERVPLEATAAGAGVLAVTVPEPRGVVAAITPFNFPVNLVMHKVAPALAAGCPVVLKPSEKAPLTSLRIAELLAEAGLPEGWLEVVHGHPEPIVDAWCDDDRVAVLTFTGSAKVGWSLKARSPRKIHILELGSTSAMYVSRDADLDLARRDAVQAGFAYAGQACISLQRLYVDDVIADEFLALLAPDVSGVRAGDPAAPEVVVGPLITDAAAERVSTWIGEARDRGATILAGGDREGPLVSPTLVLGAQADDKLMCEEVFGPVISAARVSGVDEAIERINDSRFGLNTSIYTRDLAASLRFAEQVRSGTVLVNMPPSFRADHMPYGGIGDSGQGREGVRYTIAEMVDMKLVLLNPGGAWEEKQ</sequence>
<dbReference type="Gene3D" id="3.40.309.10">
    <property type="entry name" value="Aldehyde Dehydrogenase, Chain A, domain 2"/>
    <property type="match status" value="1"/>
</dbReference>
<dbReference type="InterPro" id="IPR015590">
    <property type="entry name" value="Aldehyde_DH_dom"/>
</dbReference>
<dbReference type="RefSeq" id="WP_223408299.1">
    <property type="nucleotide sequence ID" value="NZ_JAGSHT010000016.1"/>
</dbReference>
<dbReference type="InterPro" id="IPR051020">
    <property type="entry name" value="ALDH-related_metabolic_enz"/>
</dbReference>
<evidence type="ECO:0000313" key="4">
    <source>
        <dbReference type="EMBL" id="MBZ2197970.1"/>
    </source>
</evidence>